<gene>
    <name evidence="1" type="ORF">NQX30_03320</name>
</gene>
<name>A0ABT7QLD0_9GAMM</name>
<reference evidence="1" key="2">
    <citation type="journal article" date="2023" name="Microbiome">
        <title>Synthase-selected sorting approach identifies a beta-lactone synthase in a nudibranch symbiotic bacterium.</title>
        <authorList>
            <person name="Dzunkova M."/>
            <person name="La Clair J.J."/>
            <person name="Tyml T."/>
            <person name="Doud D."/>
            <person name="Schulz F."/>
            <person name="Piquer-Esteban S."/>
            <person name="Porcel Sanchis D."/>
            <person name="Osborn A."/>
            <person name="Robinson D."/>
            <person name="Louie K.B."/>
            <person name="Bowen B.P."/>
            <person name="Bowers R.M."/>
            <person name="Lee J."/>
            <person name="Arnau V."/>
            <person name="Diaz-Villanueva W."/>
            <person name="Stepanauskas R."/>
            <person name="Gosliner T."/>
            <person name="Date S.V."/>
            <person name="Northen T.R."/>
            <person name="Cheng J.F."/>
            <person name="Burkart M.D."/>
            <person name="Woyke T."/>
        </authorList>
    </citation>
    <scope>NUCLEOTIDE SEQUENCE</scope>
    <source>
        <strain evidence="1">Df01</strain>
    </source>
</reference>
<evidence type="ECO:0000313" key="2">
    <source>
        <dbReference type="Proteomes" id="UP001168167"/>
    </source>
</evidence>
<reference evidence="1" key="1">
    <citation type="submission" date="2022-08" db="EMBL/GenBank/DDBJ databases">
        <authorList>
            <person name="Dzunkova M."/>
            <person name="La Clair J."/>
            <person name="Tyml T."/>
            <person name="Doud D."/>
            <person name="Schulz F."/>
            <person name="Piquer S."/>
            <person name="Porcel Sanchis D."/>
            <person name="Osborn A."/>
            <person name="Robinson D."/>
            <person name="Louie K.B."/>
            <person name="Bowen B.P."/>
            <person name="Bowers R."/>
            <person name="Lee J."/>
            <person name="Arnau Llombart V."/>
            <person name="Diaz Villanueva W."/>
            <person name="Gosliner T."/>
            <person name="Northen T."/>
            <person name="Cheng J.-F."/>
            <person name="Burkart M.D."/>
            <person name="Woyke T."/>
        </authorList>
    </citation>
    <scope>NUCLEOTIDE SEQUENCE</scope>
    <source>
        <strain evidence="1">Df01</strain>
    </source>
</reference>
<organism evidence="1 2">
    <name type="scientific">Candidatus Doriopsillibacter californiensis</name>
    <dbReference type="NCBI Taxonomy" id="2970740"/>
    <lineage>
        <taxon>Bacteria</taxon>
        <taxon>Pseudomonadati</taxon>
        <taxon>Pseudomonadota</taxon>
        <taxon>Gammaproteobacteria</taxon>
        <taxon>Candidatus Tethybacterales</taxon>
        <taxon>Candidatus Persebacteraceae</taxon>
        <taxon>Candidatus Doriopsillibacter</taxon>
    </lineage>
</organism>
<evidence type="ECO:0000313" key="1">
    <source>
        <dbReference type="EMBL" id="MDM5147400.1"/>
    </source>
</evidence>
<accession>A0ABT7QLD0</accession>
<dbReference type="Proteomes" id="UP001168167">
    <property type="component" value="Unassembled WGS sequence"/>
</dbReference>
<proteinExistence type="predicted"/>
<dbReference type="EMBL" id="JANQAO010000002">
    <property type="protein sequence ID" value="MDM5147400.1"/>
    <property type="molecule type" value="Genomic_DNA"/>
</dbReference>
<comment type="caution">
    <text evidence="1">The sequence shown here is derived from an EMBL/GenBank/DDBJ whole genome shotgun (WGS) entry which is preliminary data.</text>
</comment>
<keyword evidence="2" id="KW-1185">Reference proteome</keyword>
<sequence>MNLARNAIVSYAIVNRTQKRTLTYYDGVSYDIPAGRPYLPCPDIDNDGNEDRTKNFSLTTVSAAMLTTSMVCEESKGLLPWRTLGMCRQTDPWGNRIGYRVDIAFSSGMLGFDETFRADMFDPRLSLSLSDTDYLYSHRGTWHETGALICNSVSMNTDCPQQDLNNLLVGLVHTGTEKLKLEARIIPKYDTTDKNGSPTGVVNGAAFVIFSHGRNGYGAVGVNGKCRSVPMVADNLAEFANAYYRDGHPFINTATIGVRGCEKITVSTLAENIFVQAPSSSGKIDGSDDIVSWMSPNEIIGELLSAGVLPITKLEFLPD</sequence>
<protein>
    <submittedName>
        <fullName evidence="1">Uncharacterized protein</fullName>
    </submittedName>
</protein>